<evidence type="ECO:0000256" key="10">
    <source>
        <dbReference type="HAMAP-Rule" id="MF_00218"/>
    </source>
</evidence>
<comment type="caution">
    <text evidence="10">Lacks conserved residue(s) required for the propagation of feature annotation.</text>
</comment>
<dbReference type="GO" id="GO:0004853">
    <property type="term" value="F:uroporphyrinogen decarboxylase activity"/>
    <property type="evidence" value="ECO:0007669"/>
    <property type="project" value="UniProtKB-UniRule"/>
</dbReference>
<name>A0A5D3WN28_9BACT</name>
<feature type="binding site" evidence="10">
    <location>
        <position position="204"/>
    </location>
    <ligand>
        <name>substrate</name>
    </ligand>
</feature>
<comment type="similarity">
    <text evidence="3 10 12">Belongs to the uroporphyrinogen decarboxylase family.</text>
</comment>
<comment type="catalytic activity">
    <reaction evidence="10 11">
        <text>uroporphyrinogen III + 4 H(+) = coproporphyrinogen III + 4 CO2</text>
        <dbReference type="Rhea" id="RHEA:19865"/>
        <dbReference type="ChEBI" id="CHEBI:15378"/>
        <dbReference type="ChEBI" id="CHEBI:16526"/>
        <dbReference type="ChEBI" id="CHEBI:57308"/>
        <dbReference type="ChEBI" id="CHEBI:57309"/>
        <dbReference type="EC" id="4.1.1.37"/>
    </reaction>
</comment>
<evidence type="ECO:0000256" key="11">
    <source>
        <dbReference type="RuleBase" id="RU000554"/>
    </source>
</evidence>
<dbReference type="PROSITE" id="PS00906">
    <property type="entry name" value="UROD_1"/>
    <property type="match status" value="1"/>
</dbReference>
<evidence type="ECO:0000256" key="4">
    <source>
        <dbReference type="ARBA" id="ARBA00011738"/>
    </source>
</evidence>
<comment type="pathway">
    <text evidence="2 10 11">Porphyrin-containing compound metabolism; protoporphyrin-IX biosynthesis; coproporphyrinogen-III from 5-aminolevulinate: step 4/4.</text>
</comment>
<comment type="caution">
    <text evidence="15">The sequence shown here is derived from an EMBL/GenBank/DDBJ whole genome shotgun (WGS) entry which is preliminary data.</text>
</comment>
<dbReference type="InterPro" id="IPR038071">
    <property type="entry name" value="UROD/MetE-like_sf"/>
</dbReference>
<dbReference type="Proteomes" id="UP000324159">
    <property type="component" value="Unassembled WGS sequence"/>
</dbReference>
<dbReference type="FunFam" id="3.20.20.210:FF:000008">
    <property type="entry name" value="Uroporphyrinogen decarboxylase"/>
    <property type="match status" value="1"/>
</dbReference>
<dbReference type="EMBL" id="VNIB01000004">
    <property type="protein sequence ID" value="TYO99000.1"/>
    <property type="molecule type" value="Genomic_DNA"/>
</dbReference>
<dbReference type="RefSeq" id="WP_148895464.1">
    <property type="nucleotide sequence ID" value="NZ_VNIB01000004.1"/>
</dbReference>
<feature type="binding site" evidence="10">
    <location>
        <position position="74"/>
    </location>
    <ligand>
        <name>substrate</name>
    </ligand>
</feature>
<dbReference type="PANTHER" id="PTHR21091:SF169">
    <property type="entry name" value="UROPORPHYRINOGEN DECARBOXYLASE"/>
    <property type="match status" value="1"/>
</dbReference>
<dbReference type="PANTHER" id="PTHR21091">
    <property type="entry name" value="METHYLTETRAHYDROFOLATE:HOMOCYSTEINE METHYLTRANSFERASE RELATED"/>
    <property type="match status" value="1"/>
</dbReference>
<gene>
    <name evidence="10" type="primary">hemE</name>
    <name evidence="15" type="ORF">EDC39_104124</name>
</gene>
<sequence>MSQDYTFLKACRGERTDYTPVWLMRQAGRYLPQYMEVRRKVSFLELCKTPELAAEVTIQPIDYLNADAAILFSDILTPVEPMGLKLDFVPGPVFENPVRTAADIEALRIPQVEEDVPYVYETIRILRRELDGRVPLIGFGGAPFTLACYMVEGKGSKDFAQIKRMMYGAPELYAALMEKVTEMDRLYLNAQVAAGAQAIQIFDTWGGIVSPLDYEKFILPYTRKLIAGLDKSVPIIHFVKGAGTMLDKVKLAGSDVVGLDWHVNLGAARDILGADVAVQGNLDPTVLYAPKEHIRTEVKRILDENAGRPGHIFNLGHGILPTVAPEHAKYMVECVHELSGK</sequence>
<evidence type="ECO:0000256" key="12">
    <source>
        <dbReference type="RuleBase" id="RU004169"/>
    </source>
</evidence>
<dbReference type="InterPro" id="IPR006361">
    <property type="entry name" value="Uroporphyrinogen_deCO2ase_HemE"/>
</dbReference>
<feature type="binding site" evidence="10">
    <location>
        <begin position="25"/>
        <end position="29"/>
    </location>
    <ligand>
        <name>substrate</name>
    </ligand>
</feature>
<dbReference type="HAMAP" id="MF_00218">
    <property type="entry name" value="URO_D"/>
    <property type="match status" value="1"/>
</dbReference>
<dbReference type="CDD" id="cd00717">
    <property type="entry name" value="URO-D"/>
    <property type="match status" value="1"/>
</dbReference>
<proteinExistence type="inferred from homology"/>
<evidence type="ECO:0000256" key="6">
    <source>
        <dbReference type="ARBA" id="ARBA00022490"/>
    </source>
</evidence>
<keyword evidence="7 10" id="KW-0210">Decarboxylase</keyword>
<evidence type="ECO:0000256" key="3">
    <source>
        <dbReference type="ARBA" id="ARBA00009935"/>
    </source>
</evidence>
<evidence type="ECO:0000256" key="5">
    <source>
        <dbReference type="ARBA" id="ARBA00012288"/>
    </source>
</evidence>
<feature type="domain" description="Uroporphyrinogen decarboxylase (URO-D)" evidence="14">
    <location>
        <begin position="137"/>
        <end position="153"/>
    </location>
</feature>
<evidence type="ECO:0000256" key="7">
    <source>
        <dbReference type="ARBA" id="ARBA00022793"/>
    </source>
</evidence>
<comment type="subunit">
    <text evidence="4 10">Homodimer.</text>
</comment>
<keyword evidence="8 10" id="KW-0456">Lyase</keyword>
<accession>A0A5D3WN28</accession>
<comment type="subcellular location">
    <subcellularLocation>
        <location evidence="1">Cytoplasm</location>
        <location evidence="1">Cytosol</location>
    </subcellularLocation>
</comment>
<feature type="binding site" evidence="10">
    <location>
        <position position="149"/>
    </location>
    <ligand>
        <name>substrate</name>
    </ligand>
</feature>
<dbReference type="SUPFAM" id="SSF51726">
    <property type="entry name" value="UROD/MetE-like"/>
    <property type="match status" value="1"/>
</dbReference>
<dbReference type="GO" id="GO:0005829">
    <property type="term" value="C:cytosol"/>
    <property type="evidence" value="ECO:0007669"/>
    <property type="project" value="UniProtKB-SubCell"/>
</dbReference>
<feature type="site" description="Transition state stabilizer" evidence="10">
    <location>
        <position position="74"/>
    </location>
</feature>
<feature type="domain" description="Uroporphyrinogen decarboxylase (URO-D)" evidence="13">
    <location>
        <begin position="20"/>
        <end position="29"/>
    </location>
</feature>
<dbReference type="EC" id="4.1.1.37" evidence="5 10"/>
<dbReference type="UniPathway" id="UPA00251">
    <property type="reaction ID" value="UER00321"/>
</dbReference>
<keyword evidence="16" id="KW-1185">Reference proteome</keyword>
<reference evidence="15 16" key="1">
    <citation type="submission" date="2019-07" db="EMBL/GenBank/DDBJ databases">
        <title>Genomic Encyclopedia of Type Strains, Phase IV (KMG-IV): sequencing the most valuable type-strain genomes for metagenomic binning, comparative biology and taxonomic classification.</title>
        <authorList>
            <person name="Goeker M."/>
        </authorList>
    </citation>
    <scope>NUCLEOTIDE SEQUENCE [LARGE SCALE GENOMIC DNA]</scope>
    <source>
        <strain evidence="15 16">SS015</strain>
    </source>
</reference>
<evidence type="ECO:0000256" key="9">
    <source>
        <dbReference type="ARBA" id="ARBA00023244"/>
    </source>
</evidence>
<dbReference type="GO" id="GO:0019353">
    <property type="term" value="P:protoporphyrinogen IX biosynthetic process from glutamate"/>
    <property type="evidence" value="ECO:0007669"/>
    <property type="project" value="TreeGrafter"/>
</dbReference>
<evidence type="ECO:0000259" key="14">
    <source>
        <dbReference type="PROSITE" id="PS00907"/>
    </source>
</evidence>
<comment type="function">
    <text evidence="10">Catalyzes the decarboxylation of four acetate groups of uroporphyrinogen-III to yield coproporphyrinogen-III.</text>
</comment>
<keyword evidence="6 10" id="KW-0963">Cytoplasm</keyword>
<keyword evidence="9 10" id="KW-0627">Porphyrin biosynthesis</keyword>
<evidence type="ECO:0000256" key="8">
    <source>
        <dbReference type="ARBA" id="ARBA00023239"/>
    </source>
</evidence>
<organism evidence="15 16">
    <name type="scientific">Geothermobacter ehrlichii</name>
    <dbReference type="NCBI Taxonomy" id="213224"/>
    <lineage>
        <taxon>Bacteria</taxon>
        <taxon>Pseudomonadati</taxon>
        <taxon>Thermodesulfobacteriota</taxon>
        <taxon>Desulfuromonadia</taxon>
        <taxon>Desulfuromonadales</taxon>
        <taxon>Geothermobacteraceae</taxon>
        <taxon>Geothermobacter</taxon>
    </lineage>
</organism>
<feature type="binding site" evidence="10">
    <location>
        <position position="317"/>
    </location>
    <ligand>
        <name>substrate</name>
    </ligand>
</feature>
<evidence type="ECO:0000259" key="13">
    <source>
        <dbReference type="PROSITE" id="PS00906"/>
    </source>
</evidence>
<evidence type="ECO:0000313" key="16">
    <source>
        <dbReference type="Proteomes" id="UP000324159"/>
    </source>
</evidence>
<evidence type="ECO:0000256" key="1">
    <source>
        <dbReference type="ARBA" id="ARBA00004514"/>
    </source>
</evidence>
<evidence type="ECO:0000313" key="15">
    <source>
        <dbReference type="EMBL" id="TYO99000.1"/>
    </source>
</evidence>
<dbReference type="OrthoDB" id="9806656at2"/>
<dbReference type="Gene3D" id="3.20.20.210">
    <property type="match status" value="1"/>
</dbReference>
<dbReference type="PROSITE" id="PS00907">
    <property type="entry name" value="UROD_2"/>
    <property type="match status" value="1"/>
</dbReference>
<evidence type="ECO:0000256" key="2">
    <source>
        <dbReference type="ARBA" id="ARBA00004804"/>
    </source>
</evidence>
<dbReference type="AlphaFoldDB" id="A0A5D3WN28"/>
<protein>
    <recommendedName>
        <fullName evidence="5 10">Uroporphyrinogen decarboxylase</fullName>
        <shortName evidence="10">UPD</shortName>
        <shortName evidence="10">URO-D</shortName>
        <ecNumber evidence="5 10">4.1.1.37</ecNumber>
    </recommendedName>
</protein>
<dbReference type="NCBIfam" id="TIGR01464">
    <property type="entry name" value="hemE"/>
    <property type="match status" value="1"/>
</dbReference>
<dbReference type="Pfam" id="PF01208">
    <property type="entry name" value="URO-D"/>
    <property type="match status" value="1"/>
</dbReference>
<dbReference type="InterPro" id="IPR000257">
    <property type="entry name" value="Uroporphyrinogen_deCOase"/>
</dbReference>